<dbReference type="AlphaFoldDB" id="A0A5B0WWX5"/>
<gene>
    <name evidence="3" type="ORF">F0M18_12590</name>
</gene>
<keyword evidence="2" id="KW-0732">Signal</keyword>
<evidence type="ECO:0000256" key="2">
    <source>
        <dbReference type="SAM" id="SignalP"/>
    </source>
</evidence>
<evidence type="ECO:0000256" key="1">
    <source>
        <dbReference type="SAM" id="MobiDB-lite"/>
    </source>
</evidence>
<proteinExistence type="predicted"/>
<evidence type="ECO:0000313" key="3">
    <source>
        <dbReference type="EMBL" id="KAA1190641.1"/>
    </source>
</evidence>
<comment type="caution">
    <text evidence="3">The sequence shown here is derived from an EMBL/GenBank/DDBJ whole genome shotgun (WGS) entry which is preliminary data.</text>
</comment>
<name>A0A5B0WWX5_9GAMM</name>
<dbReference type="EMBL" id="VTUX01000005">
    <property type="protein sequence ID" value="KAA1190641.1"/>
    <property type="molecule type" value="Genomic_DNA"/>
</dbReference>
<dbReference type="RefSeq" id="WP_149611796.1">
    <property type="nucleotide sequence ID" value="NZ_VTUX01000005.1"/>
</dbReference>
<feature type="signal peptide" evidence="2">
    <location>
        <begin position="1"/>
        <end position="21"/>
    </location>
</feature>
<sequence>MNTLKLRATATAISCACIAFTASILAEESPGKGLSIQQLMSPEEYLAAGLDKLTPEEIEALNAWLSRQELAKRPVSASPQASPEAPLVVEASVATTGAIAGGAEEAATPQMDGFGFPEPSPAEKDRGKQLQANVLPPFKGWSGKTIFRLDNGQVWQQRVSGRYTYSGDDTLVAISVNRFGFYEMELVAAKRSVGVKRLK</sequence>
<dbReference type="Proteomes" id="UP000323708">
    <property type="component" value="Unassembled WGS sequence"/>
</dbReference>
<reference evidence="3 4" key="1">
    <citation type="submission" date="2019-09" db="EMBL/GenBank/DDBJ databases">
        <authorList>
            <person name="Chen X.-Y."/>
        </authorList>
    </citation>
    <scope>NUCLEOTIDE SEQUENCE [LARGE SCALE GENOMIC DNA]</scope>
    <source>
        <strain evidence="3 4">NY5</strain>
    </source>
</reference>
<organism evidence="3 4">
    <name type="scientific">Pseudohalioglobus sediminis</name>
    <dbReference type="NCBI Taxonomy" id="2606449"/>
    <lineage>
        <taxon>Bacteria</taxon>
        <taxon>Pseudomonadati</taxon>
        <taxon>Pseudomonadota</taxon>
        <taxon>Gammaproteobacteria</taxon>
        <taxon>Cellvibrionales</taxon>
        <taxon>Halieaceae</taxon>
        <taxon>Pseudohalioglobus</taxon>
    </lineage>
</organism>
<protein>
    <submittedName>
        <fullName evidence="3">Uncharacterized protein</fullName>
    </submittedName>
</protein>
<accession>A0A5B0WWX5</accession>
<feature type="chain" id="PRO_5023078803" evidence="2">
    <location>
        <begin position="22"/>
        <end position="199"/>
    </location>
</feature>
<evidence type="ECO:0000313" key="4">
    <source>
        <dbReference type="Proteomes" id="UP000323708"/>
    </source>
</evidence>
<keyword evidence="4" id="KW-1185">Reference proteome</keyword>
<feature type="region of interest" description="Disordered" evidence="1">
    <location>
        <begin position="108"/>
        <end position="128"/>
    </location>
</feature>